<dbReference type="PANTHER" id="PTHR38886">
    <property type="entry name" value="SESA DOMAIN-CONTAINING PROTEIN"/>
    <property type="match status" value="1"/>
</dbReference>
<accession>A0AAV9WSM4</accession>
<gene>
    <name evidence="1" type="ORF">TWF694_005272</name>
</gene>
<dbReference type="AlphaFoldDB" id="A0AAV9WSM4"/>
<evidence type="ECO:0000313" key="2">
    <source>
        <dbReference type="Proteomes" id="UP001365542"/>
    </source>
</evidence>
<dbReference type="EMBL" id="JAVHJO010000017">
    <property type="protein sequence ID" value="KAK6525126.1"/>
    <property type="molecule type" value="Genomic_DNA"/>
</dbReference>
<keyword evidence="2" id="KW-1185">Reference proteome</keyword>
<dbReference type="Proteomes" id="UP001365542">
    <property type="component" value="Unassembled WGS sequence"/>
</dbReference>
<sequence length="297" mass="32680">MASPVSIGDVFLLAKLAYTLGRSFTTGRKSAPAEFQEVESQLYSISTALSALDHACKNGRLALGINNTGIPPSLRDARGNTVDDALVSMLQGCQDMLKHLEALVSKYTLVSEPHPGTPQRTKWTGELKKNWRKIMWTKEGGDLAVLRRSLSIHINSLNLALGVINHTQNDRVENQVNRVTLMLTEIHAWFAANIQNNISGVSASMSSIQIASLADTPLARIHFELWEESPNGLECLCPSASVHPKWNERRPGQEGVYGDTQQPLFECHCAFQSGQGIPHPFRISDIGYGPQIVDLQE</sequence>
<protein>
    <recommendedName>
        <fullName evidence="3">NACHT-NTPase and P-loop NTPases N-terminal domain-containing protein</fullName>
    </recommendedName>
</protein>
<evidence type="ECO:0008006" key="3">
    <source>
        <dbReference type="Google" id="ProtNLM"/>
    </source>
</evidence>
<organism evidence="1 2">
    <name type="scientific">Orbilia ellipsospora</name>
    <dbReference type="NCBI Taxonomy" id="2528407"/>
    <lineage>
        <taxon>Eukaryota</taxon>
        <taxon>Fungi</taxon>
        <taxon>Dikarya</taxon>
        <taxon>Ascomycota</taxon>
        <taxon>Pezizomycotina</taxon>
        <taxon>Orbiliomycetes</taxon>
        <taxon>Orbiliales</taxon>
        <taxon>Orbiliaceae</taxon>
        <taxon>Orbilia</taxon>
    </lineage>
</organism>
<proteinExistence type="predicted"/>
<dbReference type="PANTHER" id="PTHR38886:SF1">
    <property type="entry name" value="NACHT-NTPASE AND P-LOOP NTPASES N-TERMINAL DOMAIN-CONTAINING PROTEIN"/>
    <property type="match status" value="1"/>
</dbReference>
<evidence type="ECO:0000313" key="1">
    <source>
        <dbReference type="EMBL" id="KAK6525126.1"/>
    </source>
</evidence>
<reference evidence="1 2" key="1">
    <citation type="submission" date="2019-10" db="EMBL/GenBank/DDBJ databases">
        <authorList>
            <person name="Palmer J.M."/>
        </authorList>
    </citation>
    <scope>NUCLEOTIDE SEQUENCE [LARGE SCALE GENOMIC DNA]</scope>
    <source>
        <strain evidence="1 2">TWF694</strain>
    </source>
</reference>
<name>A0AAV9WSM4_9PEZI</name>
<comment type="caution">
    <text evidence="1">The sequence shown here is derived from an EMBL/GenBank/DDBJ whole genome shotgun (WGS) entry which is preliminary data.</text>
</comment>